<sequence>MKIAKIGNTGIAMLIVVIASLLGILPMGLVFSILLFAALMRGSVMLIEKAIDNAAQTKEVDRH</sequence>
<organism evidence="2 3">
    <name type="scientific">Methylomonas denitrificans</name>
    <dbReference type="NCBI Taxonomy" id="1538553"/>
    <lineage>
        <taxon>Bacteria</taxon>
        <taxon>Pseudomonadati</taxon>
        <taxon>Pseudomonadota</taxon>
        <taxon>Gammaproteobacteria</taxon>
        <taxon>Methylococcales</taxon>
        <taxon>Methylococcaceae</taxon>
        <taxon>Methylomonas</taxon>
    </lineage>
</organism>
<evidence type="ECO:0000313" key="3">
    <source>
        <dbReference type="Proteomes" id="UP000030512"/>
    </source>
</evidence>
<dbReference type="EMBL" id="CP014476">
    <property type="protein sequence ID" value="AMK75012.1"/>
    <property type="molecule type" value="Genomic_DNA"/>
</dbReference>
<dbReference type="OrthoDB" id="5573509at2"/>
<dbReference type="RefSeq" id="WP_036279504.1">
    <property type="nucleotide sequence ID" value="NZ_CP014476.1"/>
</dbReference>
<dbReference type="STRING" id="1538553.JT25_000685"/>
<keyword evidence="1" id="KW-0472">Membrane</keyword>
<proteinExistence type="predicted"/>
<feature type="transmembrane region" description="Helical" evidence="1">
    <location>
        <begin position="12"/>
        <end position="39"/>
    </location>
</feature>
<keyword evidence="1" id="KW-1133">Transmembrane helix</keyword>
<gene>
    <name evidence="2" type="ORF">JT25_000685</name>
</gene>
<evidence type="ECO:0000256" key="1">
    <source>
        <dbReference type="SAM" id="Phobius"/>
    </source>
</evidence>
<reference evidence="2 3" key="1">
    <citation type="journal article" date="2015" name="Environ. Microbiol.">
        <title>Methane oxidation coupled to nitrate reduction under hypoxia by the Gammaproteobacterium Methylomonas denitrificans, sp. nov. type strain FJG1.</title>
        <authorList>
            <person name="Kits K.D."/>
            <person name="Klotz M.G."/>
            <person name="Stein L.Y."/>
        </authorList>
    </citation>
    <scope>NUCLEOTIDE SEQUENCE [LARGE SCALE GENOMIC DNA]</scope>
    <source>
        <strain evidence="2 3">FJG1</strain>
    </source>
</reference>
<keyword evidence="3" id="KW-1185">Reference proteome</keyword>
<evidence type="ECO:0000313" key="2">
    <source>
        <dbReference type="EMBL" id="AMK75012.1"/>
    </source>
</evidence>
<keyword evidence="1" id="KW-0812">Transmembrane</keyword>
<name>A0A140E3N8_9GAMM</name>
<protein>
    <submittedName>
        <fullName evidence="2">Uncharacterized protein</fullName>
    </submittedName>
</protein>
<dbReference type="KEGG" id="mdn:JT25_000685"/>
<dbReference type="Proteomes" id="UP000030512">
    <property type="component" value="Chromosome"/>
</dbReference>
<accession>A0A140E3N8</accession>
<dbReference type="AlphaFoldDB" id="A0A140E3N8"/>